<evidence type="ECO:0000256" key="8">
    <source>
        <dbReference type="ARBA" id="ARBA00037956"/>
    </source>
</evidence>
<gene>
    <name evidence="11" type="ORF">KC19_4G108100</name>
</gene>
<keyword evidence="5 10" id="KW-0812">Transmembrane</keyword>
<dbReference type="PANTHER" id="PTHR14154">
    <property type="entry name" value="UPF0041 BRAIN PROTEIN 44-RELATED"/>
    <property type="match status" value="1"/>
</dbReference>
<proteinExistence type="inferred from homology"/>
<feature type="region of interest" description="Disordered" evidence="9">
    <location>
        <begin position="57"/>
        <end position="115"/>
    </location>
</feature>
<comment type="subcellular location">
    <subcellularLocation>
        <location evidence="1">Membrane</location>
        <topology evidence="1">Multi-pass membrane protein</topology>
    </subcellularLocation>
    <subcellularLocation>
        <location evidence="2">Plastid</location>
        <location evidence="2">Chloroplast</location>
    </subcellularLocation>
</comment>
<evidence type="ECO:0000256" key="6">
    <source>
        <dbReference type="ARBA" id="ARBA00022989"/>
    </source>
</evidence>
<sequence>MASAMLSRSSVQAGVGLPSLARSVSSHVLRANVPALGGLRMRNMVLKQARRSAFVVSAKQDTDNTPLPGTKVEPEKKDDPLRVFDSSPVEKFYRPENERRPEDGNTSTSSLMKFDGPAPETINSRLAMLGITWAFVAEILTGQSVVEQVTEGRGLVWFLFVVPVFIAASLIPMYNKESPDSRRNGPFNAKAERWNGRAAMLGLVALLITENIYLKGPLLGFIHNSLNF</sequence>
<evidence type="ECO:0000256" key="2">
    <source>
        <dbReference type="ARBA" id="ARBA00004229"/>
    </source>
</evidence>
<accession>A0A8T0I7U6</accession>
<keyword evidence="12" id="KW-1185">Reference proteome</keyword>
<feature type="transmembrane region" description="Helical" evidence="10">
    <location>
        <begin position="194"/>
        <end position="214"/>
    </location>
</feature>
<evidence type="ECO:0008006" key="13">
    <source>
        <dbReference type="Google" id="ProtNLM"/>
    </source>
</evidence>
<evidence type="ECO:0000313" key="12">
    <source>
        <dbReference type="Proteomes" id="UP000822688"/>
    </source>
</evidence>
<dbReference type="SUPFAM" id="SSF103511">
    <property type="entry name" value="Chlorophyll a-b binding protein"/>
    <property type="match status" value="1"/>
</dbReference>
<evidence type="ECO:0000256" key="10">
    <source>
        <dbReference type="SAM" id="Phobius"/>
    </source>
</evidence>
<evidence type="ECO:0000256" key="4">
    <source>
        <dbReference type="ARBA" id="ARBA00022640"/>
    </source>
</evidence>
<dbReference type="GO" id="GO:0009507">
    <property type="term" value="C:chloroplast"/>
    <property type="evidence" value="ECO:0007669"/>
    <property type="project" value="UniProtKB-SubCell"/>
</dbReference>
<dbReference type="InterPro" id="IPR022796">
    <property type="entry name" value="Chloroa_b-bind"/>
</dbReference>
<dbReference type="Gene3D" id="1.10.3460.10">
    <property type="entry name" value="Chlorophyll a/b binding protein domain"/>
    <property type="match status" value="1"/>
</dbReference>
<evidence type="ECO:0000256" key="3">
    <source>
        <dbReference type="ARBA" id="ARBA00022528"/>
    </source>
</evidence>
<organism evidence="11 12">
    <name type="scientific">Ceratodon purpureus</name>
    <name type="common">Fire moss</name>
    <name type="synonym">Dicranum purpureum</name>
    <dbReference type="NCBI Taxonomy" id="3225"/>
    <lineage>
        <taxon>Eukaryota</taxon>
        <taxon>Viridiplantae</taxon>
        <taxon>Streptophyta</taxon>
        <taxon>Embryophyta</taxon>
        <taxon>Bryophyta</taxon>
        <taxon>Bryophytina</taxon>
        <taxon>Bryopsida</taxon>
        <taxon>Dicranidae</taxon>
        <taxon>Pseudoditrichales</taxon>
        <taxon>Ditrichaceae</taxon>
        <taxon>Ceratodon</taxon>
    </lineage>
</organism>
<dbReference type="EMBL" id="CM026424">
    <property type="protein sequence ID" value="KAG0579582.1"/>
    <property type="molecule type" value="Genomic_DNA"/>
</dbReference>
<dbReference type="GO" id="GO:0016020">
    <property type="term" value="C:membrane"/>
    <property type="evidence" value="ECO:0007669"/>
    <property type="project" value="UniProtKB-SubCell"/>
</dbReference>
<evidence type="ECO:0000256" key="7">
    <source>
        <dbReference type="ARBA" id="ARBA00023136"/>
    </source>
</evidence>
<evidence type="ECO:0000256" key="9">
    <source>
        <dbReference type="SAM" id="MobiDB-lite"/>
    </source>
</evidence>
<keyword evidence="6 10" id="KW-1133">Transmembrane helix</keyword>
<feature type="compositionally biased region" description="Basic and acidic residues" evidence="9">
    <location>
        <begin position="72"/>
        <end position="82"/>
    </location>
</feature>
<dbReference type="Pfam" id="PF00504">
    <property type="entry name" value="Chloroa_b-bind"/>
    <property type="match status" value="1"/>
</dbReference>
<dbReference type="AlphaFoldDB" id="A0A8T0I7U6"/>
<keyword evidence="4" id="KW-0934">Plastid</keyword>
<feature type="compositionally biased region" description="Basic and acidic residues" evidence="9">
    <location>
        <begin position="91"/>
        <end position="103"/>
    </location>
</feature>
<feature type="transmembrane region" description="Helical" evidence="10">
    <location>
        <begin position="154"/>
        <end position="174"/>
    </location>
</feature>
<evidence type="ECO:0000256" key="1">
    <source>
        <dbReference type="ARBA" id="ARBA00004141"/>
    </source>
</evidence>
<reference evidence="11" key="1">
    <citation type="submission" date="2020-06" db="EMBL/GenBank/DDBJ databases">
        <title>WGS assembly of Ceratodon purpureus strain R40.</title>
        <authorList>
            <person name="Carey S.B."/>
            <person name="Jenkins J."/>
            <person name="Shu S."/>
            <person name="Lovell J.T."/>
            <person name="Sreedasyam A."/>
            <person name="Maumus F."/>
            <person name="Tiley G.P."/>
            <person name="Fernandez-Pozo N."/>
            <person name="Barry K."/>
            <person name="Chen C."/>
            <person name="Wang M."/>
            <person name="Lipzen A."/>
            <person name="Daum C."/>
            <person name="Saski C.A."/>
            <person name="Payton A.C."/>
            <person name="Mcbreen J.C."/>
            <person name="Conrad R.E."/>
            <person name="Kollar L.M."/>
            <person name="Olsson S."/>
            <person name="Huttunen S."/>
            <person name="Landis J.B."/>
            <person name="Wickett N.J."/>
            <person name="Johnson M.G."/>
            <person name="Rensing S.A."/>
            <person name="Grimwood J."/>
            <person name="Schmutz J."/>
            <person name="Mcdaniel S.F."/>
        </authorList>
    </citation>
    <scope>NUCLEOTIDE SEQUENCE</scope>
    <source>
        <strain evidence="11">R40</strain>
    </source>
</reference>
<comment type="caution">
    <text evidence="11">The sequence shown here is derived from an EMBL/GenBank/DDBJ whole genome shotgun (WGS) entry which is preliminary data.</text>
</comment>
<dbReference type="Proteomes" id="UP000822688">
    <property type="component" value="Chromosome 4"/>
</dbReference>
<evidence type="ECO:0000313" key="11">
    <source>
        <dbReference type="EMBL" id="KAG0579582.1"/>
    </source>
</evidence>
<keyword evidence="7 10" id="KW-0472">Membrane</keyword>
<keyword evidence="3" id="KW-0150">Chloroplast</keyword>
<name>A0A8T0I7U6_CERPU</name>
<evidence type="ECO:0000256" key="5">
    <source>
        <dbReference type="ARBA" id="ARBA00022692"/>
    </source>
</evidence>
<comment type="similarity">
    <text evidence="8">Belongs to the ELIP/psbS family.</text>
</comment>
<protein>
    <recommendedName>
        <fullName evidence="13">Early light-induced protein</fullName>
    </recommendedName>
</protein>